<dbReference type="SUPFAM" id="SSF52540">
    <property type="entry name" value="P-loop containing nucleoside triphosphate hydrolases"/>
    <property type="match status" value="1"/>
</dbReference>
<evidence type="ECO:0000256" key="1">
    <source>
        <dbReference type="SAM" id="MobiDB-lite"/>
    </source>
</evidence>
<dbReference type="InterPro" id="IPR003959">
    <property type="entry name" value="ATPase_AAA_core"/>
</dbReference>
<dbReference type="InterPro" id="IPR054289">
    <property type="entry name" value="DUF7025"/>
</dbReference>
<dbReference type="EMBL" id="JBHFEH010000125">
    <property type="protein sequence ID" value="KAL2045967.1"/>
    <property type="molecule type" value="Genomic_DNA"/>
</dbReference>
<feature type="compositionally biased region" description="Basic and acidic residues" evidence="1">
    <location>
        <begin position="34"/>
        <end position="56"/>
    </location>
</feature>
<dbReference type="Proteomes" id="UP001590951">
    <property type="component" value="Unassembled WGS sequence"/>
</dbReference>
<feature type="region of interest" description="Disordered" evidence="1">
    <location>
        <begin position="32"/>
        <end position="65"/>
    </location>
</feature>
<feature type="region of interest" description="Disordered" evidence="1">
    <location>
        <begin position="377"/>
        <end position="407"/>
    </location>
</feature>
<evidence type="ECO:0000313" key="4">
    <source>
        <dbReference type="Proteomes" id="UP001590951"/>
    </source>
</evidence>
<proteinExistence type="predicted"/>
<dbReference type="Pfam" id="PF00004">
    <property type="entry name" value="AAA"/>
    <property type="match status" value="1"/>
</dbReference>
<feature type="domain" description="AAA+ ATPase" evidence="2">
    <location>
        <begin position="532"/>
        <end position="660"/>
    </location>
</feature>
<keyword evidence="4" id="KW-1185">Reference proteome</keyword>
<dbReference type="Pfam" id="PF22942">
    <property type="entry name" value="DUF7025"/>
    <property type="match status" value="1"/>
</dbReference>
<dbReference type="Pfam" id="PF23232">
    <property type="entry name" value="AAA_lid_13"/>
    <property type="match status" value="1"/>
</dbReference>
<dbReference type="PANTHER" id="PTHR46411">
    <property type="entry name" value="FAMILY ATPASE, PUTATIVE-RELATED"/>
    <property type="match status" value="1"/>
</dbReference>
<dbReference type="InterPro" id="IPR056599">
    <property type="entry name" value="AAA_lid_fung"/>
</dbReference>
<comment type="caution">
    <text evidence="3">The sequence shown here is derived from an EMBL/GenBank/DDBJ whole genome shotgun (WGS) entry which is preliminary data.</text>
</comment>
<sequence length="763" mass="87012">MDKQVEDKKGALEQQYITLLEQRVAQLQKLVKPLKGEENDLSKSEDEADLTKDKDGASNSPAPLTMDSLAKVADGIAKTHASQTLPTDKVRVRHVVSKFNAKKGSRDEEPIEKANLKEEGAESECILRNVMDESDSKKVSHNEIDLGPGALLDLLREIMADDDSNQTWTGPHVTLSTPFTQLVHKWGRLEEEVKASKPDDSSHRKEARDDLAKVLDFVQRSKGLESFFKARPSNMTSGVITYDHLWTIFPAGTEVISQTFLEDKHVMIVHDSPHKYEREKSQWLVCWYYDHDGTDWVVSQILFEIERYNGTKPIDTLKCYPLEYYKENGRSTDLVKLKGELTERGKSFKRLCTRNPGVQQMFDYKGQLLSVENPFRNQYSNDSTEEQSSYQSSRERKPESNSFKKASVDERIMVDPKSFLEQAPIGEAENVLGEEEVMFAETREKRYDIPEDRKYLIAPPRVLGWSTVRKLWCQFLVNNVHKAREANQTIFEEELQLDADVKKMIGALVTQHNNKQSDGKIVNPDLIEGKGRGLVILLHGPPGVGKTLTAEAISEKTGRPLLIVSVAQIGLNATRAERNLERLFQLASRWEAILLVDEADVFLESRVRESDPNRNALVSVLLRVLEYYQGIMILTTNRIKSLDAAVQSRIHLAVRFDDLNQTQMQNVFSTVLQKYRVEGGNMEDIKYKFKDYLKDNKNLRLNGREIRNVIFSAHAMALHSKKKSMSWDEIREVLAATRDFQDQLKATINAQRVSREAPTGRDT</sequence>
<dbReference type="SMART" id="SM00382">
    <property type="entry name" value="AAA"/>
    <property type="match status" value="1"/>
</dbReference>
<dbReference type="Gene3D" id="3.40.50.300">
    <property type="entry name" value="P-loop containing nucleotide triphosphate hydrolases"/>
    <property type="match status" value="1"/>
</dbReference>
<protein>
    <recommendedName>
        <fullName evidence="2">AAA+ ATPase domain-containing protein</fullName>
    </recommendedName>
</protein>
<organism evidence="3 4">
    <name type="scientific">Lepraria finkii</name>
    <dbReference type="NCBI Taxonomy" id="1340010"/>
    <lineage>
        <taxon>Eukaryota</taxon>
        <taxon>Fungi</taxon>
        <taxon>Dikarya</taxon>
        <taxon>Ascomycota</taxon>
        <taxon>Pezizomycotina</taxon>
        <taxon>Lecanoromycetes</taxon>
        <taxon>OSLEUM clade</taxon>
        <taxon>Lecanoromycetidae</taxon>
        <taxon>Lecanorales</taxon>
        <taxon>Lecanorineae</taxon>
        <taxon>Stereocaulaceae</taxon>
        <taxon>Lepraria</taxon>
    </lineage>
</organism>
<name>A0ABR4AJK5_9LECA</name>
<dbReference type="InterPro" id="IPR003593">
    <property type="entry name" value="AAA+_ATPase"/>
</dbReference>
<dbReference type="InterPro" id="IPR027417">
    <property type="entry name" value="P-loop_NTPase"/>
</dbReference>
<dbReference type="CDD" id="cd19481">
    <property type="entry name" value="RecA-like_protease"/>
    <property type="match status" value="1"/>
</dbReference>
<dbReference type="PANTHER" id="PTHR46411:SF3">
    <property type="entry name" value="AAA+ ATPASE DOMAIN-CONTAINING PROTEIN"/>
    <property type="match status" value="1"/>
</dbReference>
<reference evidence="3 4" key="1">
    <citation type="submission" date="2024-09" db="EMBL/GenBank/DDBJ databases">
        <title>Rethinking Asexuality: The Enigmatic Case of Functional Sexual Genes in Lepraria (Stereocaulaceae).</title>
        <authorList>
            <person name="Doellman M."/>
            <person name="Sun Y."/>
            <person name="Barcenas-Pena A."/>
            <person name="Lumbsch H.T."/>
            <person name="Grewe F."/>
        </authorList>
    </citation>
    <scope>NUCLEOTIDE SEQUENCE [LARGE SCALE GENOMIC DNA]</scope>
    <source>
        <strain evidence="3 4">Grewe 0041</strain>
    </source>
</reference>
<evidence type="ECO:0000313" key="3">
    <source>
        <dbReference type="EMBL" id="KAL2045967.1"/>
    </source>
</evidence>
<accession>A0ABR4AJK5</accession>
<evidence type="ECO:0000259" key="2">
    <source>
        <dbReference type="SMART" id="SM00382"/>
    </source>
</evidence>
<gene>
    <name evidence="3" type="ORF">ABVK25_011892</name>
</gene>